<dbReference type="InterPro" id="IPR000595">
    <property type="entry name" value="cNMP-bd_dom"/>
</dbReference>
<accession>A0A934PU40</accession>
<dbReference type="InterPro" id="IPR018490">
    <property type="entry name" value="cNMP-bd_dom_sf"/>
</dbReference>
<name>A0A934PU40_9SPHI</name>
<protein>
    <submittedName>
        <fullName evidence="2">Crp/Fnr family transcriptional regulator</fullName>
    </submittedName>
</protein>
<dbReference type="PROSITE" id="PS50042">
    <property type="entry name" value="CNMP_BINDING_3"/>
    <property type="match status" value="1"/>
</dbReference>
<dbReference type="AlphaFoldDB" id="A0A934PU40"/>
<reference evidence="2" key="1">
    <citation type="submission" date="2020-12" db="EMBL/GenBank/DDBJ databases">
        <title>Bacterial novel species Mucilaginibacter sp. SD-g isolated from soil.</title>
        <authorList>
            <person name="Jung H.-Y."/>
        </authorList>
    </citation>
    <scope>NUCLEOTIDE SEQUENCE</scope>
    <source>
        <strain evidence="2">SD-g</strain>
    </source>
</reference>
<comment type="caution">
    <text evidence="2">The sequence shown here is derived from an EMBL/GenBank/DDBJ whole genome shotgun (WGS) entry which is preliminary data.</text>
</comment>
<evidence type="ECO:0000313" key="3">
    <source>
        <dbReference type="Proteomes" id="UP000613193"/>
    </source>
</evidence>
<keyword evidence="3" id="KW-1185">Reference proteome</keyword>
<organism evidence="2 3">
    <name type="scientific">Mucilaginibacter segetis</name>
    <dbReference type="NCBI Taxonomy" id="2793071"/>
    <lineage>
        <taxon>Bacteria</taxon>
        <taxon>Pseudomonadati</taxon>
        <taxon>Bacteroidota</taxon>
        <taxon>Sphingobacteriia</taxon>
        <taxon>Sphingobacteriales</taxon>
        <taxon>Sphingobacteriaceae</taxon>
        <taxon>Mucilaginibacter</taxon>
    </lineage>
</organism>
<feature type="domain" description="Cyclic nucleotide-binding" evidence="1">
    <location>
        <begin position="1"/>
        <end position="96"/>
    </location>
</feature>
<evidence type="ECO:0000259" key="1">
    <source>
        <dbReference type="PROSITE" id="PS50042"/>
    </source>
</evidence>
<dbReference type="InterPro" id="IPR014710">
    <property type="entry name" value="RmlC-like_jellyroll"/>
</dbReference>
<gene>
    <name evidence="2" type="ORF">I5M19_12165</name>
</gene>
<dbReference type="SUPFAM" id="SSF51206">
    <property type="entry name" value="cAMP-binding domain-like"/>
    <property type="match status" value="1"/>
</dbReference>
<proteinExistence type="predicted"/>
<dbReference type="EMBL" id="JAEHFW010000002">
    <property type="protein sequence ID" value="MBK0380069.1"/>
    <property type="molecule type" value="Genomic_DNA"/>
</dbReference>
<dbReference type="Proteomes" id="UP000613193">
    <property type="component" value="Unassembled WGS sequence"/>
</dbReference>
<sequence>MDFIDSKTSVSFHTHRQLLLNAGQVADHIYFVENGIARGYYYDDKRDKEHTACLWDAGSIVTEPNSFLKKIPSDLYIEVMPGSKLLSISRHQLFELYIAFPYAEAFNTCLTLQYISYNSKRIHDLIGLTAWKRYLELLQRHPKIEQKISKEIISSYLGITPQSLSRLIKINGHP</sequence>
<evidence type="ECO:0000313" key="2">
    <source>
        <dbReference type="EMBL" id="MBK0380069.1"/>
    </source>
</evidence>
<dbReference type="Gene3D" id="2.60.120.10">
    <property type="entry name" value="Jelly Rolls"/>
    <property type="match status" value="1"/>
</dbReference>